<dbReference type="Gene3D" id="3.40.50.1360">
    <property type="match status" value="1"/>
</dbReference>
<dbReference type="OrthoDB" id="9791139at2"/>
<sequence length="267" mass="30215">MRVIQVKDYQEMSDVAADFLAGQIFHKPHSVLGLATGGTPEGTYKSFIQKARHKELPLSELTTFNLDEYEGLSPEHPNSYHMYMNEHLFQPLELSSTQTYLPKGDAENVEKEARRYEQMIQDHGGIDLQLLGIGENGHIGFNEPGTSFTSRTHVEHLKPTTREANARYFEKKEDVPERAITMGIATIMDSRSIILLASGDRKKQAVKKLVEEVRKEEFPASSLKIHPYVTIIADEAALSAVSTNTWTEPENESLIRWTADKKEWEIG</sequence>
<feature type="active site" description="Proton acceptor; for ring-opening step" evidence="4">
    <location>
        <position position="138"/>
    </location>
</feature>
<dbReference type="GO" id="GO:0004342">
    <property type="term" value="F:glucosamine-6-phosphate deaminase activity"/>
    <property type="evidence" value="ECO:0007669"/>
    <property type="project" value="UniProtKB-UniRule"/>
</dbReference>
<comment type="function">
    <text evidence="4">Catalyzes the reversible isomerization-deamination of glucosamine 6-phosphate (GlcN6P) to form fructose 6-phosphate (Fru6P) and ammonium ion.</text>
</comment>
<feature type="active site" description="For ring-opening step" evidence="4">
    <location>
        <position position="143"/>
    </location>
</feature>
<evidence type="ECO:0000313" key="6">
    <source>
        <dbReference type="EMBL" id="RSL32198.1"/>
    </source>
</evidence>
<dbReference type="CDD" id="cd01399">
    <property type="entry name" value="GlcN6P_deaminase"/>
    <property type="match status" value="1"/>
</dbReference>
<dbReference type="Proteomes" id="UP000275076">
    <property type="component" value="Unassembled WGS sequence"/>
</dbReference>
<dbReference type="GO" id="GO:0006043">
    <property type="term" value="P:glucosamine catabolic process"/>
    <property type="evidence" value="ECO:0007669"/>
    <property type="project" value="TreeGrafter"/>
</dbReference>
<comment type="catalytic activity">
    <reaction evidence="1 4">
        <text>alpha-D-glucosamine 6-phosphate + H2O = beta-D-fructose 6-phosphate + NH4(+)</text>
        <dbReference type="Rhea" id="RHEA:12172"/>
        <dbReference type="ChEBI" id="CHEBI:15377"/>
        <dbReference type="ChEBI" id="CHEBI:28938"/>
        <dbReference type="ChEBI" id="CHEBI:57634"/>
        <dbReference type="ChEBI" id="CHEBI:75989"/>
        <dbReference type="EC" id="3.5.99.6"/>
    </reaction>
</comment>
<dbReference type="EC" id="3.5.99.6" evidence="4"/>
<dbReference type="PANTHER" id="PTHR11280">
    <property type="entry name" value="GLUCOSAMINE-6-PHOSPHATE ISOMERASE"/>
    <property type="match status" value="1"/>
</dbReference>
<feature type="active site" description="For ring-opening step" evidence="4">
    <location>
        <position position="136"/>
    </location>
</feature>
<dbReference type="HAMAP" id="MF_01241">
    <property type="entry name" value="GlcN6P_deamin"/>
    <property type="match status" value="1"/>
</dbReference>
<evidence type="ECO:0000256" key="4">
    <source>
        <dbReference type="HAMAP-Rule" id="MF_01241"/>
    </source>
</evidence>
<dbReference type="GO" id="GO:0019262">
    <property type="term" value="P:N-acetylneuraminate catabolic process"/>
    <property type="evidence" value="ECO:0007669"/>
    <property type="project" value="UniProtKB-UniRule"/>
</dbReference>
<keyword evidence="7" id="KW-1185">Reference proteome</keyword>
<evidence type="ECO:0000256" key="3">
    <source>
        <dbReference type="ARBA" id="ARBA00023277"/>
    </source>
</evidence>
<dbReference type="RefSeq" id="WP_125557347.1">
    <property type="nucleotide sequence ID" value="NZ_RBVX01000017.1"/>
</dbReference>
<comment type="similarity">
    <text evidence="4">Belongs to the glucosamine/galactosamine-6-phosphate isomerase family. NagB subfamily.</text>
</comment>
<dbReference type="GO" id="GO:0042802">
    <property type="term" value="F:identical protein binding"/>
    <property type="evidence" value="ECO:0007669"/>
    <property type="project" value="TreeGrafter"/>
</dbReference>
<dbReference type="SUPFAM" id="SSF100950">
    <property type="entry name" value="NagB/RpiA/CoA transferase-like"/>
    <property type="match status" value="1"/>
</dbReference>
<protein>
    <recommendedName>
        <fullName evidence="4">Glucosamine-6-phosphate deaminase</fullName>
        <ecNumber evidence="4">3.5.99.6</ecNumber>
    </recommendedName>
    <alternativeName>
        <fullName evidence="4">GlcN6P deaminase</fullName>
        <shortName evidence="4">GNPDA</shortName>
    </alternativeName>
    <alternativeName>
        <fullName evidence="4">Glucosamine-6-phosphate isomerase</fullName>
    </alternativeName>
</protein>
<evidence type="ECO:0000259" key="5">
    <source>
        <dbReference type="Pfam" id="PF01182"/>
    </source>
</evidence>
<dbReference type="InterPro" id="IPR018321">
    <property type="entry name" value="Glucosamine6P_isomerase_CS"/>
</dbReference>
<dbReference type="EMBL" id="RBVX01000017">
    <property type="protein sequence ID" value="RSL32198.1"/>
    <property type="molecule type" value="Genomic_DNA"/>
</dbReference>
<reference evidence="6 7" key="1">
    <citation type="submission" date="2018-10" db="EMBL/GenBank/DDBJ databases">
        <title>Draft genome sequence of Bacillus salarius IM0101, isolated from a hypersaline soil in Inner Mongolia, China.</title>
        <authorList>
            <person name="Yamprayoonswat W."/>
            <person name="Boonvisut S."/>
            <person name="Jumpathong W."/>
            <person name="Sittihan S."/>
            <person name="Ruangsuj P."/>
            <person name="Wanthongcharoen S."/>
            <person name="Thongpramul N."/>
            <person name="Pimmason S."/>
            <person name="Yu B."/>
            <person name="Yasawong M."/>
        </authorList>
    </citation>
    <scope>NUCLEOTIDE SEQUENCE [LARGE SCALE GENOMIC DNA]</scope>
    <source>
        <strain evidence="6 7">IM0101</strain>
    </source>
</reference>
<dbReference type="GO" id="GO:0005975">
    <property type="term" value="P:carbohydrate metabolic process"/>
    <property type="evidence" value="ECO:0007669"/>
    <property type="project" value="InterPro"/>
</dbReference>
<name>A0A3R9PJK7_9BACI</name>
<comment type="caution">
    <text evidence="6">The sequence shown here is derived from an EMBL/GenBank/DDBJ whole genome shotgun (WGS) entry which is preliminary data.</text>
</comment>
<keyword evidence="2 4" id="KW-0378">Hydrolase</keyword>
<comment type="pathway">
    <text evidence="4">Amino-sugar metabolism; N-acetylneuraminate degradation; D-fructose 6-phosphate from N-acetylneuraminate: step 5/5.</text>
</comment>
<feature type="domain" description="Glucosamine/galactosamine-6-phosphate isomerase" evidence="5">
    <location>
        <begin position="26"/>
        <end position="224"/>
    </location>
</feature>
<dbReference type="GO" id="GO:0005737">
    <property type="term" value="C:cytoplasm"/>
    <property type="evidence" value="ECO:0007669"/>
    <property type="project" value="TreeGrafter"/>
</dbReference>
<accession>A0A3R9PJK7</accession>
<dbReference type="PROSITE" id="PS01161">
    <property type="entry name" value="GLC_GALNAC_ISOMERASE"/>
    <property type="match status" value="1"/>
</dbReference>
<proteinExistence type="inferred from homology"/>
<dbReference type="InterPro" id="IPR006148">
    <property type="entry name" value="Glc/Gal-6P_isomerase"/>
</dbReference>
<dbReference type="PANTHER" id="PTHR11280:SF5">
    <property type="entry name" value="GLUCOSAMINE-6-PHOSPHATE ISOMERASE"/>
    <property type="match status" value="1"/>
</dbReference>
<dbReference type="InterPro" id="IPR004547">
    <property type="entry name" value="Glucosamine6P_isomerase"/>
</dbReference>
<dbReference type="Pfam" id="PF01182">
    <property type="entry name" value="Glucosamine_iso"/>
    <property type="match status" value="1"/>
</dbReference>
<dbReference type="InterPro" id="IPR037171">
    <property type="entry name" value="NagB/RpiA_transferase-like"/>
</dbReference>
<feature type="active site" description="Proton acceptor; for enolization step" evidence="4">
    <location>
        <position position="67"/>
    </location>
</feature>
<dbReference type="AlphaFoldDB" id="A0A3R9PJK7"/>
<comment type="caution">
    <text evidence="4">Lacks conserved residue(s) required for the propagation of feature annotation.</text>
</comment>
<evidence type="ECO:0000256" key="1">
    <source>
        <dbReference type="ARBA" id="ARBA00000644"/>
    </source>
</evidence>
<keyword evidence="3 4" id="KW-0119">Carbohydrate metabolism</keyword>
<gene>
    <name evidence="4 6" type="primary">nagB</name>
    <name evidence="6" type="ORF">D7Z54_17270</name>
</gene>
<organism evidence="6 7">
    <name type="scientific">Salibacterium salarium</name>
    <dbReference type="NCBI Taxonomy" id="284579"/>
    <lineage>
        <taxon>Bacteria</taxon>
        <taxon>Bacillati</taxon>
        <taxon>Bacillota</taxon>
        <taxon>Bacilli</taxon>
        <taxon>Bacillales</taxon>
        <taxon>Bacillaceae</taxon>
    </lineage>
</organism>
<evidence type="ECO:0000313" key="7">
    <source>
        <dbReference type="Proteomes" id="UP000275076"/>
    </source>
</evidence>
<dbReference type="GO" id="GO:0006046">
    <property type="term" value="P:N-acetylglucosamine catabolic process"/>
    <property type="evidence" value="ECO:0007669"/>
    <property type="project" value="UniProtKB-UniRule"/>
</dbReference>
<dbReference type="UniPathway" id="UPA00629">
    <property type="reaction ID" value="UER00684"/>
</dbReference>
<dbReference type="NCBIfam" id="TIGR00502">
    <property type="entry name" value="nagB"/>
    <property type="match status" value="1"/>
</dbReference>
<evidence type="ECO:0000256" key="2">
    <source>
        <dbReference type="ARBA" id="ARBA00022801"/>
    </source>
</evidence>
<dbReference type="FunFam" id="3.40.50.1360:FF:000003">
    <property type="entry name" value="Glucosamine-6-phosphate deaminase"/>
    <property type="match status" value="1"/>
</dbReference>